<proteinExistence type="predicted"/>
<keyword evidence="4" id="KW-1185">Reference proteome</keyword>
<feature type="chain" id="PRO_5013033065" evidence="2">
    <location>
        <begin position="16"/>
        <end position="70"/>
    </location>
</feature>
<sequence length="70" mass="7926">MIKSLIALLATSALAATVVQHLGRQQRVRRLRHEGRQHHDEVSRWEAEGGNLPDAEPATPGKVNRRARRR</sequence>
<feature type="signal peptide" evidence="2">
    <location>
        <begin position="1"/>
        <end position="15"/>
    </location>
</feature>
<evidence type="ECO:0000313" key="3">
    <source>
        <dbReference type="EMBL" id="OWR04212.1"/>
    </source>
</evidence>
<dbReference type="Proteomes" id="UP000197446">
    <property type="component" value="Unassembled WGS sequence"/>
</dbReference>
<reference evidence="3 4" key="1">
    <citation type="journal article" date="2007" name="Int. J. Syst. Evol. Microbiol.">
        <title>Description of Pelomonas aquatica sp. nov. and Pelomonas puraquae sp. nov., isolated from industrial and haemodialysis water.</title>
        <authorList>
            <person name="Gomila M."/>
            <person name="Bowien B."/>
            <person name="Falsen E."/>
            <person name="Moore E.R."/>
            <person name="Lalucat J."/>
        </authorList>
    </citation>
    <scope>NUCLEOTIDE SEQUENCE [LARGE SCALE GENOMIC DNA]</scope>
    <source>
        <strain evidence="3 4">CCUG 52769</strain>
    </source>
</reference>
<name>A0A254NBF8_9BURK</name>
<evidence type="ECO:0000256" key="2">
    <source>
        <dbReference type="SAM" id="SignalP"/>
    </source>
</evidence>
<dbReference type="OrthoDB" id="8910031at2"/>
<organism evidence="3 4">
    <name type="scientific">Roseateles puraquae</name>
    <dbReference type="NCBI Taxonomy" id="431059"/>
    <lineage>
        <taxon>Bacteria</taxon>
        <taxon>Pseudomonadati</taxon>
        <taxon>Pseudomonadota</taxon>
        <taxon>Betaproteobacteria</taxon>
        <taxon>Burkholderiales</taxon>
        <taxon>Sphaerotilaceae</taxon>
        <taxon>Roseateles</taxon>
    </lineage>
</organism>
<evidence type="ECO:0000313" key="4">
    <source>
        <dbReference type="Proteomes" id="UP000197446"/>
    </source>
</evidence>
<gene>
    <name evidence="3" type="ORF">CDO81_10915</name>
</gene>
<feature type="compositionally biased region" description="Basic and acidic residues" evidence="1">
    <location>
        <begin position="37"/>
        <end position="47"/>
    </location>
</feature>
<accession>A0A254NBF8</accession>
<protein>
    <submittedName>
        <fullName evidence="3">Uncharacterized protein</fullName>
    </submittedName>
</protein>
<keyword evidence="2" id="KW-0732">Signal</keyword>
<comment type="caution">
    <text evidence="3">The sequence shown here is derived from an EMBL/GenBank/DDBJ whole genome shotgun (WGS) entry which is preliminary data.</text>
</comment>
<dbReference type="RefSeq" id="WP_088483232.1">
    <property type="nucleotide sequence ID" value="NZ_JBCNLH010000001.1"/>
</dbReference>
<dbReference type="AlphaFoldDB" id="A0A254NBF8"/>
<dbReference type="EMBL" id="NISI01000003">
    <property type="protein sequence ID" value="OWR04212.1"/>
    <property type="molecule type" value="Genomic_DNA"/>
</dbReference>
<feature type="region of interest" description="Disordered" evidence="1">
    <location>
        <begin position="30"/>
        <end position="70"/>
    </location>
</feature>
<evidence type="ECO:0000256" key="1">
    <source>
        <dbReference type="SAM" id="MobiDB-lite"/>
    </source>
</evidence>